<sequence length="102" mass="10769">MSKPSHILNAASNLLGIALLVITGLHVANRSSQTMADELAWAAAISFAVSCLFSYLAIRSEPDETPHEARADVLFLIGIVVLIAAVIVLASSDFSRSFVAIS</sequence>
<comment type="caution">
    <text evidence="2">The sequence shown here is derived from an EMBL/GenBank/DDBJ whole genome shotgun (WGS) entry which is preliminary data.</text>
</comment>
<accession>A0A841J4E9</accession>
<dbReference type="AlphaFoldDB" id="A0A841J4E9"/>
<gene>
    <name evidence="2" type="ORF">FHS92_002141</name>
</gene>
<proteinExistence type="predicted"/>
<feature type="transmembrane region" description="Helical" evidence="1">
    <location>
        <begin position="39"/>
        <end position="58"/>
    </location>
</feature>
<name>A0A841J4E9_9SPHN</name>
<dbReference type="Proteomes" id="UP000552700">
    <property type="component" value="Unassembled WGS sequence"/>
</dbReference>
<feature type="transmembrane region" description="Helical" evidence="1">
    <location>
        <begin position="73"/>
        <end position="92"/>
    </location>
</feature>
<keyword evidence="1" id="KW-0472">Membrane</keyword>
<evidence type="ECO:0000313" key="3">
    <source>
        <dbReference type="Proteomes" id="UP000552700"/>
    </source>
</evidence>
<keyword evidence="1" id="KW-0812">Transmembrane</keyword>
<reference evidence="2 3" key="1">
    <citation type="submission" date="2020-08" db="EMBL/GenBank/DDBJ databases">
        <title>Genomic Encyclopedia of Type Strains, Phase IV (KMG-IV): sequencing the most valuable type-strain genomes for metagenomic binning, comparative biology and taxonomic classification.</title>
        <authorList>
            <person name="Goeker M."/>
        </authorList>
    </citation>
    <scope>NUCLEOTIDE SEQUENCE [LARGE SCALE GENOMIC DNA]</scope>
    <source>
        <strain evidence="2 3">DSM 102255</strain>
    </source>
</reference>
<keyword evidence="1" id="KW-1133">Transmembrane helix</keyword>
<dbReference type="EMBL" id="JACIJP010000003">
    <property type="protein sequence ID" value="MBB6124396.1"/>
    <property type="molecule type" value="Genomic_DNA"/>
</dbReference>
<evidence type="ECO:0000256" key="1">
    <source>
        <dbReference type="SAM" id="Phobius"/>
    </source>
</evidence>
<protein>
    <submittedName>
        <fullName evidence="2">Drug/metabolite transporter (DMT)-like permease</fullName>
    </submittedName>
</protein>
<dbReference type="RefSeq" id="WP_184080455.1">
    <property type="nucleotide sequence ID" value="NZ_JACIJP010000003.1"/>
</dbReference>
<organism evidence="2 3">
    <name type="scientific">Sphingobium subterraneum</name>
    <dbReference type="NCBI Taxonomy" id="627688"/>
    <lineage>
        <taxon>Bacteria</taxon>
        <taxon>Pseudomonadati</taxon>
        <taxon>Pseudomonadota</taxon>
        <taxon>Alphaproteobacteria</taxon>
        <taxon>Sphingomonadales</taxon>
        <taxon>Sphingomonadaceae</taxon>
        <taxon>Sphingobium</taxon>
    </lineage>
</organism>
<feature type="transmembrane region" description="Helical" evidence="1">
    <location>
        <begin position="6"/>
        <end position="27"/>
    </location>
</feature>
<evidence type="ECO:0000313" key="2">
    <source>
        <dbReference type="EMBL" id="MBB6124396.1"/>
    </source>
</evidence>
<keyword evidence="3" id="KW-1185">Reference proteome</keyword>